<dbReference type="KEGG" id="cwo:Cwoe_3648"/>
<dbReference type="SMART" id="SM00382">
    <property type="entry name" value="AAA"/>
    <property type="match status" value="1"/>
</dbReference>
<keyword evidence="2" id="KW-0547">Nucleotide-binding</keyword>
<dbReference type="RefSeq" id="WP_012935116.1">
    <property type="nucleotide sequence ID" value="NC_013739.1"/>
</dbReference>
<dbReference type="Proteomes" id="UP000008229">
    <property type="component" value="Chromosome"/>
</dbReference>
<dbReference type="PANTHER" id="PTHR24220">
    <property type="entry name" value="IMPORT ATP-BINDING PROTEIN"/>
    <property type="match status" value="1"/>
</dbReference>
<dbReference type="HOGENOM" id="CLU_000604_1_22_11"/>
<dbReference type="GO" id="GO:0016887">
    <property type="term" value="F:ATP hydrolysis activity"/>
    <property type="evidence" value="ECO:0007669"/>
    <property type="project" value="InterPro"/>
</dbReference>
<dbReference type="GO" id="GO:0005524">
    <property type="term" value="F:ATP binding"/>
    <property type="evidence" value="ECO:0007669"/>
    <property type="project" value="UniProtKB-KW"/>
</dbReference>
<protein>
    <submittedName>
        <fullName evidence="5">ABC transporter related protein</fullName>
    </submittedName>
</protein>
<keyword evidence="6" id="KW-1185">Reference proteome</keyword>
<dbReference type="PROSITE" id="PS50893">
    <property type="entry name" value="ABC_TRANSPORTER_2"/>
    <property type="match status" value="1"/>
</dbReference>
<evidence type="ECO:0000256" key="3">
    <source>
        <dbReference type="ARBA" id="ARBA00022840"/>
    </source>
</evidence>
<accession>D3F1A2</accession>
<dbReference type="InterPro" id="IPR017911">
    <property type="entry name" value="MacB-like_ATP-bd"/>
</dbReference>
<reference evidence="6" key="2">
    <citation type="submission" date="2010-01" db="EMBL/GenBank/DDBJ databases">
        <title>The complete genome of Conexibacter woesei DSM 14684.</title>
        <authorList>
            <consortium name="US DOE Joint Genome Institute (JGI-PGF)"/>
            <person name="Lucas S."/>
            <person name="Copeland A."/>
            <person name="Lapidus A."/>
            <person name="Glavina del Rio T."/>
            <person name="Dalin E."/>
            <person name="Tice H."/>
            <person name="Bruce D."/>
            <person name="Goodwin L."/>
            <person name="Pitluck S."/>
            <person name="Kyrpides N."/>
            <person name="Mavromatis K."/>
            <person name="Ivanova N."/>
            <person name="Mikhailova N."/>
            <person name="Chertkov O."/>
            <person name="Brettin T."/>
            <person name="Detter J.C."/>
            <person name="Han C."/>
            <person name="Larimer F."/>
            <person name="Land M."/>
            <person name="Hauser L."/>
            <person name="Markowitz V."/>
            <person name="Cheng J.-F."/>
            <person name="Hugenholtz P."/>
            <person name="Woyke T."/>
            <person name="Wu D."/>
            <person name="Pukall R."/>
            <person name="Steenblock K."/>
            <person name="Schneider S."/>
            <person name="Klenk H.-P."/>
            <person name="Eisen J.A."/>
        </authorList>
    </citation>
    <scope>NUCLEOTIDE SEQUENCE [LARGE SCALE GENOMIC DNA]</scope>
    <source>
        <strain evidence="6">DSM 14684 / CIP 108061 / JCM 11494 / NBRC 100937 / ID131577</strain>
    </source>
</reference>
<evidence type="ECO:0000256" key="2">
    <source>
        <dbReference type="ARBA" id="ARBA00022741"/>
    </source>
</evidence>
<dbReference type="eggNOG" id="COG1136">
    <property type="taxonomic scope" value="Bacteria"/>
</dbReference>
<evidence type="ECO:0000259" key="4">
    <source>
        <dbReference type="PROSITE" id="PS50893"/>
    </source>
</evidence>
<dbReference type="SUPFAM" id="SSF52540">
    <property type="entry name" value="P-loop containing nucleoside triphosphate hydrolases"/>
    <property type="match status" value="1"/>
</dbReference>
<dbReference type="InterPro" id="IPR015854">
    <property type="entry name" value="ABC_transpr_LolD-like"/>
</dbReference>
<feature type="domain" description="ABC transporter" evidence="4">
    <location>
        <begin position="2"/>
        <end position="226"/>
    </location>
</feature>
<dbReference type="InterPro" id="IPR027417">
    <property type="entry name" value="P-loop_NTPase"/>
</dbReference>
<dbReference type="PANTHER" id="PTHR24220:SF685">
    <property type="entry name" value="ABC TRANSPORTER RELATED"/>
    <property type="match status" value="1"/>
</dbReference>
<name>D3F1A2_CONWI</name>
<dbReference type="Pfam" id="PF00005">
    <property type="entry name" value="ABC_tran"/>
    <property type="match status" value="1"/>
</dbReference>
<dbReference type="GO" id="GO:0005886">
    <property type="term" value="C:plasma membrane"/>
    <property type="evidence" value="ECO:0007669"/>
    <property type="project" value="TreeGrafter"/>
</dbReference>
<proteinExistence type="predicted"/>
<evidence type="ECO:0000313" key="5">
    <source>
        <dbReference type="EMBL" id="ADB52065.1"/>
    </source>
</evidence>
<evidence type="ECO:0000256" key="1">
    <source>
        <dbReference type="ARBA" id="ARBA00022448"/>
    </source>
</evidence>
<keyword evidence="3" id="KW-0067">ATP-binding</keyword>
<dbReference type="InterPro" id="IPR003439">
    <property type="entry name" value="ABC_transporter-like_ATP-bd"/>
</dbReference>
<dbReference type="InterPro" id="IPR003593">
    <property type="entry name" value="AAA+_ATPase"/>
</dbReference>
<gene>
    <name evidence="5" type="ordered locus">Cwoe_3648</name>
</gene>
<dbReference type="STRING" id="469383.Cwoe_3648"/>
<reference evidence="5 6" key="1">
    <citation type="journal article" date="2010" name="Stand. Genomic Sci.">
        <title>Complete genome sequence of Conexibacter woesei type strain (ID131577).</title>
        <authorList>
            <person name="Pukall R."/>
            <person name="Lapidus A."/>
            <person name="Glavina Del Rio T."/>
            <person name="Copeland A."/>
            <person name="Tice H."/>
            <person name="Cheng J.-F."/>
            <person name="Lucas S."/>
            <person name="Chen F."/>
            <person name="Nolan M."/>
            <person name="Bruce D."/>
            <person name="Goodwin L."/>
            <person name="Pitluck S."/>
            <person name="Mavromatis K."/>
            <person name="Ivanova N."/>
            <person name="Ovchinnikova G."/>
            <person name="Pati A."/>
            <person name="Chen A."/>
            <person name="Palaniappan K."/>
            <person name="Land M."/>
            <person name="Hauser L."/>
            <person name="Chang Y.-J."/>
            <person name="Jeffries C.D."/>
            <person name="Chain P."/>
            <person name="Meincke L."/>
            <person name="Sims D."/>
            <person name="Brettin T."/>
            <person name="Detter J.C."/>
            <person name="Rohde M."/>
            <person name="Goeker M."/>
            <person name="Bristow J."/>
            <person name="Eisen J.A."/>
            <person name="Markowitz V."/>
            <person name="Kyrpides N.C."/>
            <person name="Klenk H.-P."/>
            <person name="Hugenholtz P."/>
        </authorList>
    </citation>
    <scope>NUCLEOTIDE SEQUENCE [LARGE SCALE GENOMIC DNA]</scope>
    <source>
        <strain evidence="6">DSM 14684 / CIP 108061 / JCM 11494 / NBRC 100937 / ID131577</strain>
    </source>
</reference>
<dbReference type="OrthoDB" id="9802264at2"/>
<dbReference type="GO" id="GO:0022857">
    <property type="term" value="F:transmembrane transporter activity"/>
    <property type="evidence" value="ECO:0007669"/>
    <property type="project" value="TreeGrafter"/>
</dbReference>
<keyword evidence="1" id="KW-0813">Transport</keyword>
<organism evidence="5 6">
    <name type="scientific">Conexibacter woesei (strain DSM 14684 / CCUG 47730 / CIP 108061 / JCM 11494 / NBRC 100937 / ID131577)</name>
    <dbReference type="NCBI Taxonomy" id="469383"/>
    <lineage>
        <taxon>Bacteria</taxon>
        <taxon>Bacillati</taxon>
        <taxon>Actinomycetota</taxon>
        <taxon>Thermoleophilia</taxon>
        <taxon>Solirubrobacterales</taxon>
        <taxon>Conexibacteraceae</taxon>
        <taxon>Conexibacter</taxon>
    </lineage>
</organism>
<evidence type="ECO:0000313" key="6">
    <source>
        <dbReference type="Proteomes" id="UP000008229"/>
    </source>
</evidence>
<dbReference type="AlphaFoldDB" id="D3F1A2"/>
<dbReference type="EMBL" id="CP001854">
    <property type="protein sequence ID" value="ADB52065.1"/>
    <property type="molecule type" value="Genomic_DNA"/>
</dbReference>
<dbReference type="Gene3D" id="3.40.50.300">
    <property type="entry name" value="P-loop containing nucleotide triphosphate hydrolases"/>
    <property type="match status" value="1"/>
</dbReference>
<sequence length="229" mass="25161">MLELRQVAKQFAAPGGEIVRAVDDVTVTIERGEIVALYGPSGSGKTTVLKIVAALLRPDHGTVHVGGRDVAELSAREAARYRLHEVGFIRQLPDFVPGASAIDNAALKLFDDLRARDARRRVEPLLARLGLAGRLRHRAEQLSTGERQRVLIARALSTDPTVLLADEPTGSLDSRRSRDVLDLLRQLSHEHDVATLLVTHDPQAVSYADRALELHDGRLRSYVIDAPDR</sequence>
<dbReference type="CDD" id="cd03255">
    <property type="entry name" value="ABC_MJ0796_LolCDE_FtsE"/>
    <property type="match status" value="1"/>
</dbReference>